<protein>
    <submittedName>
        <fullName evidence="2">Glycosyl transferases group 1</fullName>
    </submittedName>
</protein>
<sequence length="352" mass="40821">MKKVLLIHQDSILHYRVSIYNYLSQYLMKRNFELEVISNEIEIENPFPVNFNFIKTKLTAVNIFNYVIKKKPDAIILFVNLKNFYLFPVILIAKIYGIKIIYWGHAIDLEDKNNTVKNLIYSFEHKLADAILLYSDNLKMHVNKNLHYKVFVANNTLNTTTYERTIPSREEIFLKYNIKKTRNIICIGRIQKRKRIYDLISAFRIISDIDLGLIIVGSDPDGLLNKIEKGNIYKLGPVYGEDAIKLLKLSYLYCLPGHIGLSIVDAFYCGLPIVTEDVDHAPEIMYFKDGVNGFMVKKGDVNQLAEKLNLLLTDTTLRSKFSKNAKFEIEKYGHISVMCQGFFNVLDFVFQN</sequence>
<dbReference type="Pfam" id="PF00534">
    <property type="entry name" value="Glycos_transf_1"/>
    <property type="match status" value="1"/>
</dbReference>
<gene>
    <name evidence="2" type="ORF">DNFNHJIP_00464</name>
</gene>
<comment type="caution">
    <text evidence="2">The sequence shown here is derived from an EMBL/GenBank/DDBJ whole genome shotgun (WGS) entry which is preliminary data.</text>
</comment>
<dbReference type="Gene3D" id="3.40.50.2000">
    <property type="entry name" value="Glycogen Phosphorylase B"/>
    <property type="match status" value="2"/>
</dbReference>
<proteinExistence type="predicted"/>
<dbReference type="InterPro" id="IPR001296">
    <property type="entry name" value="Glyco_trans_1"/>
</dbReference>
<dbReference type="Proteomes" id="UP000614580">
    <property type="component" value="Unassembled WGS sequence"/>
</dbReference>
<evidence type="ECO:0000313" key="3">
    <source>
        <dbReference type="Proteomes" id="UP000614580"/>
    </source>
</evidence>
<dbReference type="AlphaFoldDB" id="A0A812A0J5"/>
<reference evidence="2" key="1">
    <citation type="submission" date="2020-12" db="EMBL/GenBank/DDBJ databases">
        <authorList>
            <person name="Hahn C.J."/>
            <person name="Laso-Perez R."/>
            <person name="Vulcano F."/>
            <person name="Vaziourakis K.-M."/>
            <person name="Stokke R."/>
            <person name="Steen I.H."/>
            <person name="Teske A."/>
            <person name="Boetius A."/>
            <person name="Liebeke M."/>
            <person name="Amann R."/>
            <person name="Knittel K."/>
        </authorList>
    </citation>
    <scope>NUCLEOTIDE SEQUENCE</scope>
    <source>
        <strain evidence="2">Gfbio:c6db26ca-90af-429b-aeed-0e3e8aed0b5e:GoM-Arc1_AMV-AAA_792_C10</strain>
    </source>
</reference>
<evidence type="ECO:0000259" key="1">
    <source>
        <dbReference type="Pfam" id="PF00534"/>
    </source>
</evidence>
<dbReference type="EMBL" id="CAJHZY010000049">
    <property type="protein sequence ID" value="CAD7767058.1"/>
    <property type="molecule type" value="Genomic_DNA"/>
</dbReference>
<keyword evidence="2" id="KW-0808">Transferase</keyword>
<dbReference type="CDD" id="cd03801">
    <property type="entry name" value="GT4_PimA-like"/>
    <property type="match status" value="1"/>
</dbReference>
<name>A0A812A0J5_9EURY</name>
<dbReference type="PANTHER" id="PTHR12526:SF630">
    <property type="entry name" value="GLYCOSYLTRANSFERASE"/>
    <property type="match status" value="1"/>
</dbReference>
<dbReference type="PANTHER" id="PTHR12526">
    <property type="entry name" value="GLYCOSYLTRANSFERASE"/>
    <property type="match status" value="1"/>
</dbReference>
<dbReference type="SUPFAM" id="SSF53756">
    <property type="entry name" value="UDP-Glycosyltransferase/glycogen phosphorylase"/>
    <property type="match status" value="1"/>
</dbReference>
<organism evidence="2 3">
    <name type="scientific">Candidatus Argoarchaeum ethanivorans</name>
    <dbReference type="NCBI Taxonomy" id="2608793"/>
    <lineage>
        <taxon>Archaea</taxon>
        <taxon>Methanobacteriati</taxon>
        <taxon>Methanobacteriota</taxon>
        <taxon>Stenosarchaea group</taxon>
        <taxon>Methanomicrobia</taxon>
        <taxon>Methanosarcinales</taxon>
        <taxon>Methanosarcinales incertae sedis</taxon>
        <taxon>GOM Arc I cluster</taxon>
        <taxon>Candidatus Argoarchaeum</taxon>
    </lineage>
</organism>
<accession>A0A812A0J5</accession>
<feature type="domain" description="Glycosyl transferase family 1" evidence="1">
    <location>
        <begin position="169"/>
        <end position="326"/>
    </location>
</feature>
<evidence type="ECO:0000313" key="2">
    <source>
        <dbReference type="EMBL" id="CAD7767058.1"/>
    </source>
</evidence>
<dbReference type="GO" id="GO:0016757">
    <property type="term" value="F:glycosyltransferase activity"/>
    <property type="evidence" value="ECO:0007669"/>
    <property type="project" value="InterPro"/>
</dbReference>